<dbReference type="EMBL" id="QGNW01000218">
    <property type="protein sequence ID" value="RVW84172.1"/>
    <property type="molecule type" value="Genomic_DNA"/>
</dbReference>
<dbReference type="Proteomes" id="UP000288805">
    <property type="component" value="Unassembled WGS sequence"/>
</dbReference>
<sequence>MWFEATSGLKINFDKGELIPVGEVNDIEDLASELGCKGSFGILLSKGSMGKKKGGVLRRRGSSFPSLFALAISKDVWVEDVWDSFVSRGGLEPCFSRPLNDWEVGSMERFLSCLDGLRVHRDEEDG</sequence>
<proteinExistence type="predicted"/>
<name>A0A438HI87_VITVI</name>
<organism evidence="1 2">
    <name type="scientific">Vitis vinifera</name>
    <name type="common">Grape</name>
    <dbReference type="NCBI Taxonomy" id="29760"/>
    <lineage>
        <taxon>Eukaryota</taxon>
        <taxon>Viridiplantae</taxon>
        <taxon>Streptophyta</taxon>
        <taxon>Embryophyta</taxon>
        <taxon>Tracheophyta</taxon>
        <taxon>Spermatophyta</taxon>
        <taxon>Magnoliopsida</taxon>
        <taxon>eudicotyledons</taxon>
        <taxon>Gunneridae</taxon>
        <taxon>Pentapetalae</taxon>
        <taxon>rosids</taxon>
        <taxon>Vitales</taxon>
        <taxon>Vitaceae</taxon>
        <taxon>Viteae</taxon>
        <taxon>Vitis</taxon>
    </lineage>
</organism>
<protein>
    <submittedName>
        <fullName evidence="1">Uncharacterized protein</fullName>
    </submittedName>
</protein>
<dbReference type="AlphaFoldDB" id="A0A438HI87"/>
<accession>A0A438HI87</accession>
<comment type="caution">
    <text evidence="1">The sequence shown here is derived from an EMBL/GenBank/DDBJ whole genome shotgun (WGS) entry which is preliminary data.</text>
</comment>
<evidence type="ECO:0000313" key="1">
    <source>
        <dbReference type="EMBL" id="RVW84172.1"/>
    </source>
</evidence>
<reference evidence="1 2" key="1">
    <citation type="journal article" date="2018" name="PLoS Genet.">
        <title>Population sequencing reveals clonal diversity and ancestral inbreeding in the grapevine cultivar Chardonnay.</title>
        <authorList>
            <person name="Roach M.J."/>
            <person name="Johnson D.L."/>
            <person name="Bohlmann J."/>
            <person name="van Vuuren H.J."/>
            <person name="Jones S.J."/>
            <person name="Pretorius I.S."/>
            <person name="Schmidt S.A."/>
            <person name="Borneman A.R."/>
        </authorList>
    </citation>
    <scope>NUCLEOTIDE SEQUENCE [LARGE SCALE GENOMIC DNA]</scope>
    <source>
        <strain evidence="2">cv. Chardonnay</strain>
        <tissue evidence="1">Leaf</tissue>
    </source>
</reference>
<gene>
    <name evidence="1" type="ORF">CK203_045330</name>
</gene>
<evidence type="ECO:0000313" key="2">
    <source>
        <dbReference type="Proteomes" id="UP000288805"/>
    </source>
</evidence>